<evidence type="ECO:0000256" key="6">
    <source>
        <dbReference type="ARBA" id="ARBA00022946"/>
    </source>
</evidence>
<proteinExistence type="inferred from homology"/>
<protein>
    <recommendedName>
        <fullName evidence="10">Sulfide:quinone oxidoreductase, mitochondrial</fullName>
    </recommendedName>
</protein>
<dbReference type="FunFam" id="3.50.50.60:FF:000034">
    <property type="entry name" value="sulfide:quinone oxidoreductase, mitochondrial"/>
    <property type="match status" value="1"/>
</dbReference>
<keyword evidence="4" id="KW-0874">Quinone</keyword>
<comment type="subcellular location">
    <subcellularLocation>
        <location evidence="2">Mitochondrion</location>
    </subcellularLocation>
</comment>
<comment type="cofactor">
    <cofactor evidence="1">
        <name>FAD</name>
        <dbReference type="ChEBI" id="CHEBI:57692"/>
    </cofactor>
</comment>
<evidence type="ECO:0000256" key="2">
    <source>
        <dbReference type="ARBA" id="ARBA00004173"/>
    </source>
</evidence>
<reference evidence="12" key="1">
    <citation type="submission" date="2020-11" db="EMBL/GenBank/DDBJ databases">
        <authorList>
            <consortium name="DOE Joint Genome Institute"/>
            <person name="Ahrendt S."/>
            <person name="Riley R."/>
            <person name="Andreopoulos W."/>
            <person name="Labutti K."/>
            <person name="Pangilinan J."/>
            <person name="Ruiz-Duenas F.J."/>
            <person name="Barrasa J.M."/>
            <person name="Sanchez-Garcia M."/>
            <person name="Camarero S."/>
            <person name="Miyauchi S."/>
            <person name="Serrano A."/>
            <person name="Linde D."/>
            <person name="Babiker R."/>
            <person name="Drula E."/>
            <person name="Ayuso-Fernandez I."/>
            <person name="Pacheco R."/>
            <person name="Padilla G."/>
            <person name="Ferreira P."/>
            <person name="Barriuso J."/>
            <person name="Kellner H."/>
            <person name="Castanera R."/>
            <person name="Alfaro M."/>
            <person name="Ramirez L."/>
            <person name="Pisabarro A.G."/>
            <person name="Kuo A."/>
            <person name="Tritt A."/>
            <person name="Lipzen A."/>
            <person name="He G."/>
            <person name="Yan M."/>
            <person name="Ng V."/>
            <person name="Cullen D."/>
            <person name="Martin F."/>
            <person name="Rosso M.-N."/>
            <person name="Henrissat B."/>
            <person name="Hibbett D."/>
            <person name="Martinez A.T."/>
            <person name="Grigoriev I.V."/>
        </authorList>
    </citation>
    <scope>NUCLEOTIDE SEQUENCE</scope>
    <source>
        <strain evidence="12">MF-IS2</strain>
    </source>
</reference>
<evidence type="ECO:0000256" key="3">
    <source>
        <dbReference type="ARBA" id="ARBA00022630"/>
    </source>
</evidence>
<dbReference type="Pfam" id="PF07992">
    <property type="entry name" value="Pyr_redox_2"/>
    <property type="match status" value="1"/>
</dbReference>
<name>A0A9P5XGN4_9AGAR</name>
<dbReference type="EMBL" id="MU151092">
    <property type="protein sequence ID" value="KAF9451067.1"/>
    <property type="molecule type" value="Genomic_DNA"/>
</dbReference>
<keyword evidence="13" id="KW-1185">Reference proteome</keyword>
<dbReference type="Gene3D" id="3.50.50.60">
    <property type="entry name" value="FAD/NAD(P)-binding domain"/>
    <property type="match status" value="2"/>
</dbReference>
<dbReference type="InterPro" id="IPR036188">
    <property type="entry name" value="FAD/NAD-bd_sf"/>
</dbReference>
<evidence type="ECO:0000313" key="13">
    <source>
        <dbReference type="Proteomes" id="UP000807342"/>
    </source>
</evidence>
<dbReference type="GO" id="GO:0070221">
    <property type="term" value="P:sulfide oxidation, using sulfide:quinone oxidoreductase"/>
    <property type="evidence" value="ECO:0007669"/>
    <property type="project" value="TreeGrafter"/>
</dbReference>
<dbReference type="OrthoDB" id="5376590at2759"/>
<sequence length="444" mass="48899">MLGHCRITTTRSTSLWRRQASTSAGAGKYKVLVVGGGSGGLTVANQIYNRFKVAGNALNDGDVAIVDAAEYHYYQPGWTLVGSGLKPKTDFRKPLASLVPKHISLISDNVRTFIPRKSTVTTTSGRDIHYDILVVAAGLQINWNAIKGLPEALADPKSGVSSIYSYSTCDKTWDDIEGLRSGKAIFTQPTGIIKCAGAPQKIMWMAWDRFRRTDRGDKIDIEFYTGMPTMFSVKKYSDVLNGLREQRKIGGYFQHNLIAVDSNNHKATFQKADGTTVNVDYTTLHATPPMGPMGFIRQSPLASEGGWVSVDAGTLQHTNPEFANVFALGDASSLPTSKTAAAITAQAPILTENVYSLLETGRVSNARYDGYTSCPLLTGYGELLLTEFKYGLEPKESFSSFIDQAKSRHAFYWLKKELFPYAYWKYMVHGKWFGAQGLLRPSFA</sequence>
<dbReference type="GO" id="GO:0071949">
    <property type="term" value="F:FAD binding"/>
    <property type="evidence" value="ECO:0007669"/>
    <property type="project" value="TreeGrafter"/>
</dbReference>
<evidence type="ECO:0000256" key="4">
    <source>
        <dbReference type="ARBA" id="ARBA00022719"/>
    </source>
</evidence>
<dbReference type="GO" id="GO:0048038">
    <property type="term" value="F:quinone binding"/>
    <property type="evidence" value="ECO:0007669"/>
    <property type="project" value="UniProtKB-KW"/>
</dbReference>
<evidence type="ECO:0000256" key="7">
    <source>
        <dbReference type="ARBA" id="ARBA00023002"/>
    </source>
</evidence>
<evidence type="ECO:0000256" key="8">
    <source>
        <dbReference type="ARBA" id="ARBA00023128"/>
    </source>
</evidence>
<accession>A0A9P5XGN4</accession>
<keyword evidence="8" id="KW-0496">Mitochondrion</keyword>
<evidence type="ECO:0000256" key="5">
    <source>
        <dbReference type="ARBA" id="ARBA00022827"/>
    </source>
</evidence>
<dbReference type="PANTHER" id="PTHR10632">
    <property type="entry name" value="SULFIDE:QUINONE OXIDOREDUCTASE"/>
    <property type="match status" value="1"/>
</dbReference>
<evidence type="ECO:0000313" key="12">
    <source>
        <dbReference type="EMBL" id="KAF9451067.1"/>
    </source>
</evidence>
<keyword evidence="6" id="KW-0809">Transit peptide</keyword>
<dbReference type="AlphaFoldDB" id="A0A9P5XGN4"/>
<keyword evidence="3" id="KW-0285">Flavoprotein</keyword>
<organism evidence="12 13">
    <name type="scientific">Macrolepiota fuliginosa MF-IS2</name>
    <dbReference type="NCBI Taxonomy" id="1400762"/>
    <lineage>
        <taxon>Eukaryota</taxon>
        <taxon>Fungi</taxon>
        <taxon>Dikarya</taxon>
        <taxon>Basidiomycota</taxon>
        <taxon>Agaricomycotina</taxon>
        <taxon>Agaricomycetes</taxon>
        <taxon>Agaricomycetidae</taxon>
        <taxon>Agaricales</taxon>
        <taxon>Agaricineae</taxon>
        <taxon>Agaricaceae</taxon>
        <taxon>Macrolepiota</taxon>
    </lineage>
</organism>
<feature type="domain" description="FAD/NAD(P)-binding" evidence="11">
    <location>
        <begin position="29"/>
        <end position="149"/>
    </location>
</feature>
<dbReference type="GO" id="GO:0005739">
    <property type="term" value="C:mitochondrion"/>
    <property type="evidence" value="ECO:0007669"/>
    <property type="project" value="UniProtKB-SubCell"/>
</dbReference>
<dbReference type="InterPro" id="IPR023753">
    <property type="entry name" value="FAD/NAD-binding_dom"/>
</dbReference>
<comment type="similarity">
    <text evidence="9">Belongs to the SQRD family.</text>
</comment>
<dbReference type="Proteomes" id="UP000807342">
    <property type="component" value="Unassembled WGS sequence"/>
</dbReference>
<evidence type="ECO:0000259" key="11">
    <source>
        <dbReference type="Pfam" id="PF07992"/>
    </source>
</evidence>
<dbReference type="InterPro" id="IPR015904">
    <property type="entry name" value="Sulphide_quinone_reductase"/>
</dbReference>
<comment type="caution">
    <text evidence="12">The sequence shown here is derived from an EMBL/GenBank/DDBJ whole genome shotgun (WGS) entry which is preliminary data.</text>
</comment>
<gene>
    <name evidence="12" type="ORF">P691DRAFT_700108</name>
</gene>
<dbReference type="PANTHER" id="PTHR10632:SF2">
    <property type="entry name" value="SULFIDE:QUINONE OXIDOREDUCTASE, MITOCHONDRIAL"/>
    <property type="match status" value="1"/>
</dbReference>
<evidence type="ECO:0000256" key="10">
    <source>
        <dbReference type="ARBA" id="ARBA00070160"/>
    </source>
</evidence>
<keyword evidence="7" id="KW-0560">Oxidoreductase</keyword>
<evidence type="ECO:0000256" key="9">
    <source>
        <dbReference type="ARBA" id="ARBA00060891"/>
    </source>
</evidence>
<keyword evidence="5" id="KW-0274">FAD</keyword>
<dbReference type="GO" id="GO:0070224">
    <property type="term" value="F:sulfide:quinone oxidoreductase activity"/>
    <property type="evidence" value="ECO:0007669"/>
    <property type="project" value="TreeGrafter"/>
</dbReference>
<evidence type="ECO:0000256" key="1">
    <source>
        <dbReference type="ARBA" id="ARBA00001974"/>
    </source>
</evidence>
<dbReference type="SUPFAM" id="SSF51905">
    <property type="entry name" value="FAD/NAD(P)-binding domain"/>
    <property type="match status" value="2"/>
</dbReference>